<organism evidence="2 3">
    <name type="scientific">Cucumis melo var. makuwa</name>
    <name type="common">Oriental melon</name>
    <dbReference type="NCBI Taxonomy" id="1194695"/>
    <lineage>
        <taxon>Eukaryota</taxon>
        <taxon>Viridiplantae</taxon>
        <taxon>Streptophyta</taxon>
        <taxon>Embryophyta</taxon>
        <taxon>Tracheophyta</taxon>
        <taxon>Spermatophyta</taxon>
        <taxon>Magnoliopsida</taxon>
        <taxon>eudicotyledons</taxon>
        <taxon>Gunneridae</taxon>
        <taxon>Pentapetalae</taxon>
        <taxon>rosids</taxon>
        <taxon>fabids</taxon>
        <taxon>Cucurbitales</taxon>
        <taxon>Cucurbitaceae</taxon>
        <taxon>Benincaseae</taxon>
        <taxon>Cucumis</taxon>
    </lineage>
</organism>
<comment type="caution">
    <text evidence="2">The sequence shown here is derived from an EMBL/GenBank/DDBJ whole genome shotgun (WGS) entry which is preliminary data.</text>
</comment>
<proteinExistence type="predicted"/>
<name>A0A5D3DA50_CUCMM</name>
<accession>A0A5D3DA50</accession>
<gene>
    <name evidence="2" type="ORF">E5676_scaffold604G00210</name>
</gene>
<evidence type="ECO:0000313" key="2">
    <source>
        <dbReference type="EMBL" id="TYK20433.1"/>
    </source>
</evidence>
<dbReference type="Proteomes" id="UP000321947">
    <property type="component" value="Unassembled WGS sequence"/>
</dbReference>
<feature type="region of interest" description="Disordered" evidence="1">
    <location>
        <begin position="83"/>
        <end position="128"/>
    </location>
</feature>
<sequence length="128" mass="14688">MRSVYFLFKVLIFYRRLRGQPHCSSSRMLLLPILMPCINFHSLPIFTGRIEFKADSRLDCMESSFTAKLSAMKKLLMVLVKNPYSTSGDTNDRNDCEEEGDKDGQIHEDHSVDVDGTHQADKDSVNER</sequence>
<feature type="compositionally biased region" description="Basic and acidic residues" evidence="1">
    <location>
        <begin position="102"/>
        <end position="128"/>
    </location>
</feature>
<evidence type="ECO:0000313" key="3">
    <source>
        <dbReference type="Proteomes" id="UP000321947"/>
    </source>
</evidence>
<dbReference type="AlphaFoldDB" id="A0A5D3DA50"/>
<dbReference type="EMBL" id="SSTD01006306">
    <property type="protein sequence ID" value="TYK20433.1"/>
    <property type="molecule type" value="Genomic_DNA"/>
</dbReference>
<evidence type="ECO:0000256" key="1">
    <source>
        <dbReference type="SAM" id="MobiDB-lite"/>
    </source>
</evidence>
<reference evidence="2 3" key="1">
    <citation type="submission" date="2019-08" db="EMBL/GenBank/DDBJ databases">
        <title>Draft genome sequences of two oriental melons (Cucumis melo L. var makuwa).</title>
        <authorList>
            <person name="Kwon S.-Y."/>
        </authorList>
    </citation>
    <scope>NUCLEOTIDE SEQUENCE [LARGE SCALE GENOMIC DNA]</scope>
    <source>
        <strain evidence="3">cv. Chang Bougi</strain>
        <tissue evidence="2">Leaf</tissue>
    </source>
</reference>
<protein>
    <submittedName>
        <fullName evidence="2">Uncharacterized protein</fullName>
    </submittedName>
</protein>